<feature type="transmembrane region" description="Helical" evidence="1">
    <location>
        <begin position="273"/>
        <end position="303"/>
    </location>
</feature>
<evidence type="ECO:0000256" key="1">
    <source>
        <dbReference type="SAM" id="Phobius"/>
    </source>
</evidence>
<dbReference type="EMBL" id="AP021853">
    <property type="protein sequence ID" value="BBO00014.1"/>
    <property type="molecule type" value="Genomic_DNA"/>
</dbReference>
<keyword evidence="1" id="KW-1133">Transmembrane helix</keyword>
<keyword evidence="1" id="KW-0472">Membrane</keyword>
<feature type="transmembrane region" description="Helical" evidence="1">
    <location>
        <begin position="12"/>
        <end position="30"/>
    </location>
</feature>
<organism evidence="2 3">
    <name type="scientific">Sporolactobacillus terrae</name>
    <dbReference type="NCBI Taxonomy" id="269673"/>
    <lineage>
        <taxon>Bacteria</taxon>
        <taxon>Bacillati</taxon>
        <taxon>Bacillota</taxon>
        <taxon>Bacilli</taxon>
        <taxon>Bacillales</taxon>
        <taxon>Sporolactobacillaceae</taxon>
        <taxon>Sporolactobacillus</taxon>
    </lineage>
</organism>
<dbReference type="RefSeq" id="WP_139692351.1">
    <property type="nucleotide sequence ID" value="NZ_AP021853.1"/>
</dbReference>
<feature type="transmembrane region" description="Helical" evidence="1">
    <location>
        <begin position="42"/>
        <end position="62"/>
    </location>
</feature>
<gene>
    <name evidence="2" type="ORF">St703_27180</name>
</gene>
<dbReference type="AlphaFoldDB" id="A0A5K7X625"/>
<name>A0A5K7X625_9BACL</name>
<evidence type="ECO:0000313" key="3">
    <source>
        <dbReference type="Proteomes" id="UP000326951"/>
    </source>
</evidence>
<evidence type="ECO:0000313" key="2">
    <source>
        <dbReference type="EMBL" id="BBO00014.1"/>
    </source>
</evidence>
<accession>A0A5K7X625</accession>
<keyword evidence="1" id="KW-0812">Transmembrane</keyword>
<reference evidence="2 3" key="1">
    <citation type="submission" date="2019-09" db="EMBL/GenBank/DDBJ databases">
        <title>Complete genome sequence of Sporolactobacillus terrae 70-3.</title>
        <authorList>
            <person name="Tanaka N."/>
            <person name="Shiwa Y."/>
            <person name="Fujita N."/>
            <person name="Tanasupawat S."/>
        </authorList>
    </citation>
    <scope>NUCLEOTIDE SEQUENCE [LARGE SCALE GENOMIC DNA]</scope>
    <source>
        <strain evidence="2 3">70-3</strain>
    </source>
</reference>
<sequence length="319" mass="38352">MSMLKDLFNKKWKYVLIFCLLAIGIYKFEYLVKELLFLVQKIWYYPFSIIGLILLFSLFILIKYSDWISNKQREKFDLEHTKVTKHYSNDYKGIKFLLIDGMYDYESNMFYIEPRAINSGNEGIKKIEGKINLCTFGSETLSCNCFSKAFEVNYLDSNSEIALNPIQYTREWNFFEVLIERIIFNSNSNVSETNIRLRCDLFFKDNLWVLTSSRMNDNKFIFFKTPYNLLWIKAKCSDLIKFISFWWRQRVFLGINPSEEMIEKFKMDRRRKWFCRFIFFIVGVLIAPLVIISLYQFIFIFIIELGRLGSLIYKMNLVH</sequence>
<dbReference type="Proteomes" id="UP000326951">
    <property type="component" value="Chromosome"/>
</dbReference>
<protein>
    <submittedName>
        <fullName evidence="2">Uncharacterized protein</fullName>
    </submittedName>
</protein>
<proteinExistence type="predicted"/>